<evidence type="ECO:0000313" key="1">
    <source>
        <dbReference type="EMBL" id="MBB5366018.1"/>
    </source>
</evidence>
<name>A0A7W8K1T7_9DEIO</name>
<keyword evidence="2" id="KW-1185">Reference proteome</keyword>
<comment type="caution">
    <text evidence="1">The sequence shown here is derived from an EMBL/GenBank/DDBJ whole genome shotgun (WGS) entry which is preliminary data.</text>
</comment>
<accession>A0A7W8K1T7</accession>
<gene>
    <name evidence="1" type="ORF">HNQ08_005144</name>
</gene>
<evidence type="ECO:0000313" key="2">
    <source>
        <dbReference type="Proteomes" id="UP000552709"/>
    </source>
</evidence>
<reference evidence="1 2" key="1">
    <citation type="submission" date="2020-08" db="EMBL/GenBank/DDBJ databases">
        <title>Genomic Encyclopedia of Type Strains, Phase IV (KMG-IV): sequencing the most valuable type-strain genomes for metagenomic binning, comparative biology and taxonomic classification.</title>
        <authorList>
            <person name="Goeker M."/>
        </authorList>
    </citation>
    <scope>NUCLEOTIDE SEQUENCE [LARGE SCALE GENOMIC DNA]</scope>
    <source>
        <strain evidence="1 2">DSM 27939</strain>
    </source>
</reference>
<dbReference type="AlphaFoldDB" id="A0A7W8K1T7"/>
<proteinExistence type="predicted"/>
<dbReference type="EMBL" id="JACHFL010000025">
    <property type="protein sequence ID" value="MBB5366018.1"/>
    <property type="molecule type" value="Genomic_DNA"/>
</dbReference>
<organism evidence="1 2">
    <name type="scientific">Deinococcus humi</name>
    <dbReference type="NCBI Taxonomy" id="662880"/>
    <lineage>
        <taxon>Bacteria</taxon>
        <taxon>Thermotogati</taxon>
        <taxon>Deinococcota</taxon>
        <taxon>Deinococci</taxon>
        <taxon>Deinococcales</taxon>
        <taxon>Deinococcaceae</taxon>
        <taxon>Deinococcus</taxon>
    </lineage>
</organism>
<protein>
    <submittedName>
        <fullName evidence="1">Uncharacterized protein</fullName>
    </submittedName>
</protein>
<sequence length="35" mass="3806">MHSMLLLPLARRDDASSDVAFELLPRAQLGAAQPD</sequence>
<dbReference type="Proteomes" id="UP000552709">
    <property type="component" value="Unassembled WGS sequence"/>
</dbReference>